<evidence type="ECO:0000313" key="7">
    <source>
        <dbReference type="Proteomes" id="UP000054408"/>
    </source>
</evidence>
<keyword evidence="5" id="KW-0378">Hydrolase</keyword>
<keyword evidence="3" id="KW-0645">Protease</keyword>
<gene>
    <name evidence="6" type="ORF">AMSG_00740</name>
</gene>
<organism evidence="6 7">
    <name type="scientific">Thecamonas trahens ATCC 50062</name>
    <dbReference type="NCBI Taxonomy" id="461836"/>
    <lineage>
        <taxon>Eukaryota</taxon>
        <taxon>Apusozoa</taxon>
        <taxon>Apusomonadida</taxon>
        <taxon>Apusomonadidae</taxon>
        <taxon>Thecamonas</taxon>
    </lineage>
</organism>
<dbReference type="InterPro" id="IPR051464">
    <property type="entry name" value="Peptidase_M42_aminopept"/>
</dbReference>
<dbReference type="PANTHER" id="PTHR32481:SF7">
    <property type="entry name" value="AMINOPEPTIDASE YHFE-RELATED"/>
    <property type="match status" value="1"/>
</dbReference>
<dbReference type="Gene3D" id="3.40.630.10">
    <property type="entry name" value="Zn peptidases"/>
    <property type="match status" value="1"/>
</dbReference>
<dbReference type="RefSeq" id="XP_013762469.1">
    <property type="nucleotide sequence ID" value="XM_013907015.1"/>
</dbReference>
<dbReference type="GO" id="GO:0006508">
    <property type="term" value="P:proteolysis"/>
    <property type="evidence" value="ECO:0007669"/>
    <property type="project" value="UniProtKB-KW"/>
</dbReference>
<accession>A0A0L0DEF9</accession>
<evidence type="ECO:0000256" key="1">
    <source>
        <dbReference type="ARBA" id="ARBA00006272"/>
    </source>
</evidence>
<reference evidence="6 7" key="1">
    <citation type="submission" date="2010-05" db="EMBL/GenBank/DDBJ databases">
        <title>The Genome Sequence of Thecamonas trahens ATCC 50062.</title>
        <authorList>
            <consortium name="The Broad Institute Genome Sequencing Platform"/>
            <person name="Russ C."/>
            <person name="Cuomo C."/>
            <person name="Shea T."/>
            <person name="Young S.K."/>
            <person name="Zeng Q."/>
            <person name="Koehrsen M."/>
            <person name="Haas B."/>
            <person name="Borodovsky M."/>
            <person name="Guigo R."/>
            <person name="Alvarado L."/>
            <person name="Berlin A."/>
            <person name="Bochicchio J."/>
            <person name="Borenstein D."/>
            <person name="Chapman S."/>
            <person name="Chen Z."/>
            <person name="Freedman E."/>
            <person name="Gellesch M."/>
            <person name="Goldberg J."/>
            <person name="Griggs A."/>
            <person name="Gujja S."/>
            <person name="Heilman E."/>
            <person name="Heiman D."/>
            <person name="Hepburn T."/>
            <person name="Howarth C."/>
            <person name="Jen D."/>
            <person name="Larson L."/>
            <person name="Mehta T."/>
            <person name="Park D."/>
            <person name="Pearson M."/>
            <person name="Roberts A."/>
            <person name="Saif S."/>
            <person name="Shenoy N."/>
            <person name="Sisk P."/>
            <person name="Stolte C."/>
            <person name="Sykes S."/>
            <person name="Thomson T."/>
            <person name="Walk T."/>
            <person name="White J."/>
            <person name="Yandava C."/>
            <person name="Burger G."/>
            <person name="Gray M.W."/>
            <person name="Holland P.W.H."/>
            <person name="King N."/>
            <person name="Lang F.B.F."/>
            <person name="Roger A.J."/>
            <person name="Ruiz-Trillo I."/>
            <person name="Lander E."/>
            <person name="Nusbaum C."/>
        </authorList>
    </citation>
    <scope>NUCLEOTIDE SEQUENCE [LARGE SCALE GENOMIC DNA]</scope>
    <source>
        <strain evidence="6 7">ATCC 50062</strain>
    </source>
</reference>
<evidence type="ECO:0000256" key="5">
    <source>
        <dbReference type="ARBA" id="ARBA00022801"/>
    </source>
</evidence>
<dbReference type="Gene3D" id="2.40.30.40">
    <property type="entry name" value="Peptidase M42, domain 2"/>
    <property type="match status" value="1"/>
</dbReference>
<dbReference type="InterPro" id="IPR023367">
    <property type="entry name" value="Peptidase_M42_dom2"/>
</dbReference>
<keyword evidence="4" id="KW-0479">Metal-binding</keyword>
<evidence type="ECO:0000313" key="6">
    <source>
        <dbReference type="EMBL" id="KNC50580.1"/>
    </source>
</evidence>
<dbReference type="AlphaFoldDB" id="A0A0L0DEF9"/>
<dbReference type="SUPFAM" id="SSF53187">
    <property type="entry name" value="Zn-dependent exopeptidases"/>
    <property type="match status" value="1"/>
</dbReference>
<dbReference type="GeneID" id="25560531"/>
<name>A0A0L0DEF9_THETB</name>
<dbReference type="GO" id="GO:0004177">
    <property type="term" value="F:aminopeptidase activity"/>
    <property type="evidence" value="ECO:0007669"/>
    <property type="project" value="UniProtKB-KW"/>
</dbReference>
<dbReference type="EMBL" id="GL349435">
    <property type="protein sequence ID" value="KNC50580.1"/>
    <property type="molecule type" value="Genomic_DNA"/>
</dbReference>
<keyword evidence="2" id="KW-0031">Aminopeptidase</keyword>
<comment type="similarity">
    <text evidence="1">Belongs to the peptidase M42 family.</text>
</comment>
<protein>
    <submittedName>
        <fullName evidence="6">Peptidase M42 family protein</fullName>
    </submittedName>
</protein>
<dbReference type="OrthoDB" id="10420145at2759"/>
<evidence type="ECO:0000256" key="2">
    <source>
        <dbReference type="ARBA" id="ARBA00022438"/>
    </source>
</evidence>
<dbReference type="Proteomes" id="UP000054408">
    <property type="component" value="Unassembled WGS sequence"/>
</dbReference>
<keyword evidence="7" id="KW-1185">Reference proteome</keyword>
<dbReference type="InterPro" id="IPR008007">
    <property type="entry name" value="Peptidase_M42"/>
</dbReference>
<dbReference type="PANTHER" id="PTHR32481">
    <property type="entry name" value="AMINOPEPTIDASE"/>
    <property type="match status" value="1"/>
</dbReference>
<sequence>MFGRSMQAVRAATRTATVAGAGLGAGWRGLATGATDKVAPWEETMSDEDFAFMREILSAPSPVGLEAAMTEGVLAPALEAVAPAGWAFKRYKGSASLVVDTDPGNPDDKLTVMVVGHADKIRMQVRSIAPDGKIYINSDSFLPATLLGNKVTLFSEDAASPGAYRAVSGGTIEALGAIHFASAAVRSGEKGVSGDSLYLELGVHGPKGKEQVEDMGIRVGDPLLLDRPIERGVWPNTFSGAYLDNGLGCFVTAQLAKLLAAQPDALDSVRLLFTFAAYEEIGRFGSRVLAAREQPDVILATDVNHDFNGAPGVADKRYPPLTMGKGATLASGSVTSESLNSLIMAAAADYAQGSIPVQRDMCGVDTGTDAMAGVLGGVDAAVTSIGFPIRSMHTVSESGHTGDVVAAIHLIKATVESCAARGITPAYFERAHPRLDNATSLAGPAVVPADDSA</sequence>
<dbReference type="GO" id="GO:0046872">
    <property type="term" value="F:metal ion binding"/>
    <property type="evidence" value="ECO:0007669"/>
    <property type="project" value="UniProtKB-KW"/>
</dbReference>
<proteinExistence type="inferred from homology"/>
<evidence type="ECO:0000256" key="3">
    <source>
        <dbReference type="ARBA" id="ARBA00022670"/>
    </source>
</evidence>
<dbReference type="Pfam" id="PF05343">
    <property type="entry name" value="Peptidase_M42"/>
    <property type="match status" value="1"/>
</dbReference>
<evidence type="ECO:0000256" key="4">
    <source>
        <dbReference type="ARBA" id="ARBA00022723"/>
    </source>
</evidence>